<dbReference type="SUPFAM" id="SSF54427">
    <property type="entry name" value="NTF2-like"/>
    <property type="match status" value="1"/>
</dbReference>
<evidence type="ECO:0000313" key="1">
    <source>
        <dbReference type="EMBL" id="QJD90580.1"/>
    </source>
</evidence>
<sequence>MHPLIQLREAGASAEEIGSILAREVVFKSPILSRNVIGRDAVARTMVGAIAVREGSYISEISDGNVTLLVWRGTIDGLPLDSFEMLLHDDDGLIIERSVAMRPFSSVLAFRKAFHDRMKDVLDPSYFALPSMPAAMRDNS</sequence>
<dbReference type="Gene3D" id="3.10.450.50">
    <property type="match status" value="1"/>
</dbReference>
<dbReference type="EMBL" id="CP051684">
    <property type="protein sequence ID" value="QJD90580.1"/>
    <property type="molecule type" value="Genomic_DNA"/>
</dbReference>
<dbReference type="RefSeq" id="WP_169112287.1">
    <property type="nucleotide sequence ID" value="NZ_CP051684.1"/>
</dbReference>
<dbReference type="InterPro" id="IPR032710">
    <property type="entry name" value="NTF2-like_dom_sf"/>
</dbReference>
<evidence type="ECO:0008006" key="3">
    <source>
        <dbReference type="Google" id="ProtNLM"/>
    </source>
</evidence>
<evidence type="ECO:0000313" key="2">
    <source>
        <dbReference type="Proteomes" id="UP000503117"/>
    </source>
</evidence>
<gene>
    <name evidence="1" type="ORF">HH213_11095</name>
</gene>
<keyword evidence="2" id="KW-1185">Reference proteome</keyword>
<reference evidence="1 2" key="1">
    <citation type="submission" date="2020-04" db="EMBL/GenBank/DDBJ databases">
        <title>Genome sequencing of novel species.</title>
        <authorList>
            <person name="Heo J."/>
            <person name="Kim S.-J."/>
            <person name="Kim J.-S."/>
            <person name="Hong S.-B."/>
            <person name="Kwon S.-W."/>
        </authorList>
    </citation>
    <scope>NUCLEOTIDE SEQUENCE [LARGE SCALE GENOMIC DNA]</scope>
    <source>
        <strain evidence="1 2">AF9R3</strain>
    </source>
</reference>
<protein>
    <recommendedName>
        <fullName evidence="3">Nuclear transport factor 2 family protein</fullName>
    </recommendedName>
</protein>
<name>A0ABX6M8C7_9BURK</name>
<accession>A0ABX6M8C7</accession>
<organism evidence="1 2">
    <name type="scientific">Duganella dendranthematis</name>
    <dbReference type="NCBI Taxonomy" id="2728021"/>
    <lineage>
        <taxon>Bacteria</taxon>
        <taxon>Pseudomonadati</taxon>
        <taxon>Pseudomonadota</taxon>
        <taxon>Betaproteobacteria</taxon>
        <taxon>Burkholderiales</taxon>
        <taxon>Oxalobacteraceae</taxon>
        <taxon>Telluria group</taxon>
        <taxon>Duganella</taxon>
    </lineage>
</organism>
<dbReference type="Proteomes" id="UP000503117">
    <property type="component" value="Chromosome"/>
</dbReference>
<proteinExistence type="predicted"/>